<reference evidence="1" key="2">
    <citation type="submission" date="2021-08" db="EMBL/GenBank/DDBJ databases">
        <authorList>
            <person name="Tani A."/>
            <person name="Ola A."/>
            <person name="Ogura Y."/>
            <person name="Katsura K."/>
            <person name="Hayashi T."/>
        </authorList>
    </citation>
    <scope>NUCLEOTIDE SEQUENCE</scope>
    <source>
        <strain evidence="1">DSM 16372</strain>
    </source>
</reference>
<dbReference type="Proteomes" id="UP001055247">
    <property type="component" value="Unassembled WGS sequence"/>
</dbReference>
<keyword evidence="2" id="KW-1185">Reference proteome</keyword>
<sequence length="138" mass="13961">MAGASRPARSIAVTCAMPRFILCGLVGLSLGGVPALAADPGRPPAPPPDALYPAPTLAPGLAPPVLLPPPPPALLPRPLVDAIDLRTGRCLAGFAPDAAGFCRRHDDPPIVCPEPDLCGAGPPSLTPYGIGPALRLNY</sequence>
<evidence type="ECO:0000313" key="1">
    <source>
        <dbReference type="EMBL" id="GJD91470.1"/>
    </source>
</evidence>
<organism evidence="1 2">
    <name type="scientific">Methylobacterium hispanicum</name>
    <dbReference type="NCBI Taxonomy" id="270350"/>
    <lineage>
        <taxon>Bacteria</taxon>
        <taxon>Pseudomonadati</taxon>
        <taxon>Pseudomonadota</taxon>
        <taxon>Alphaproteobacteria</taxon>
        <taxon>Hyphomicrobiales</taxon>
        <taxon>Methylobacteriaceae</taxon>
        <taxon>Methylobacterium</taxon>
    </lineage>
</organism>
<protein>
    <submittedName>
        <fullName evidence="1">Uncharacterized protein</fullName>
    </submittedName>
</protein>
<dbReference type="EMBL" id="BPQO01000027">
    <property type="protein sequence ID" value="GJD91470.1"/>
    <property type="molecule type" value="Genomic_DNA"/>
</dbReference>
<accession>A0AAV4ZVA7</accession>
<reference evidence="1" key="1">
    <citation type="journal article" date="2016" name="Front. Microbiol.">
        <title>Genome Sequence of the Piezophilic, Mesophilic Sulfate-Reducing Bacterium Desulfovibrio indicus J2T.</title>
        <authorList>
            <person name="Cao J."/>
            <person name="Maignien L."/>
            <person name="Shao Z."/>
            <person name="Alain K."/>
            <person name="Jebbar M."/>
        </authorList>
    </citation>
    <scope>NUCLEOTIDE SEQUENCE</scope>
    <source>
        <strain evidence="1">DSM 16372</strain>
    </source>
</reference>
<dbReference type="AlphaFoldDB" id="A0AAV4ZVA7"/>
<name>A0AAV4ZVA7_9HYPH</name>
<evidence type="ECO:0000313" key="2">
    <source>
        <dbReference type="Proteomes" id="UP001055247"/>
    </source>
</evidence>
<gene>
    <name evidence="1" type="ORF">BHAOGJBA_5018</name>
</gene>
<proteinExistence type="predicted"/>
<comment type="caution">
    <text evidence="1">The sequence shown here is derived from an EMBL/GenBank/DDBJ whole genome shotgun (WGS) entry which is preliminary data.</text>
</comment>